<keyword evidence="13 26" id="KW-0297">G-protein coupled receptor</keyword>
<evidence type="ECO:0000256" key="15">
    <source>
        <dbReference type="ARBA" id="ARBA00023139"/>
    </source>
</evidence>
<keyword evidence="15" id="KW-0564">Palmitate</keyword>
<dbReference type="GO" id="GO:0009881">
    <property type="term" value="F:photoreceptor activity"/>
    <property type="evidence" value="ECO:0007669"/>
    <property type="project" value="UniProtKB-KW"/>
</dbReference>
<evidence type="ECO:0000256" key="1">
    <source>
        <dbReference type="ARBA" id="ARBA00004496"/>
    </source>
</evidence>
<feature type="transmembrane region" description="Helical" evidence="26">
    <location>
        <begin position="101"/>
        <end position="122"/>
    </location>
</feature>
<dbReference type="GO" id="GO:0004930">
    <property type="term" value="F:G protein-coupled receptor activity"/>
    <property type="evidence" value="ECO:0007669"/>
    <property type="project" value="UniProtKB-KW"/>
</dbReference>
<evidence type="ECO:0000256" key="8">
    <source>
        <dbReference type="ARBA" id="ARBA00022606"/>
    </source>
</evidence>
<keyword evidence="20" id="KW-0966">Cell projection</keyword>
<keyword evidence="14 26" id="KW-0472">Membrane</keyword>
<keyword evidence="10 26" id="KW-0681">Retinal protein</keyword>
<comment type="subunit">
    <text evidence="22">Interacts with MC1R; the interaction results in a decrease in MC1R-mediated cAMP signaling and ultimately a decrease in melanin production in melanocytes.</text>
</comment>
<evidence type="ECO:0000256" key="24">
    <source>
        <dbReference type="ARBA" id="ARBA00079531"/>
    </source>
</evidence>
<feature type="transmembrane region" description="Helical" evidence="26">
    <location>
        <begin position="142"/>
        <end position="160"/>
    </location>
</feature>
<dbReference type="GeneID" id="115596919"/>
<keyword evidence="17 26" id="KW-0675">Receptor</keyword>
<feature type="transmembrane region" description="Helical" evidence="26">
    <location>
        <begin position="276"/>
        <end position="294"/>
    </location>
</feature>
<dbReference type="GeneTree" id="ENSGT01150000286935"/>
<keyword evidence="7 26" id="KW-0600">Photoreceptor protein</keyword>
<keyword evidence="21" id="KW-0449">Lipoprotein</keyword>
<keyword evidence="6" id="KW-0963">Cytoplasm</keyword>
<evidence type="ECO:0000256" key="10">
    <source>
        <dbReference type="ARBA" id="ARBA00022925"/>
    </source>
</evidence>
<dbReference type="GO" id="GO:0007601">
    <property type="term" value="P:visual perception"/>
    <property type="evidence" value="ECO:0007669"/>
    <property type="project" value="InterPro"/>
</dbReference>
<dbReference type="PRINTS" id="PR00238">
    <property type="entry name" value="OPSIN"/>
</dbReference>
<dbReference type="AlphaFoldDB" id="A0A671TSR5"/>
<reference evidence="28" key="1">
    <citation type="submission" date="2021-04" db="EMBL/GenBank/DDBJ databases">
        <authorList>
            <consortium name="Wellcome Sanger Institute Data Sharing"/>
        </authorList>
    </citation>
    <scope>NUCLEOTIDE SEQUENCE [LARGE SCALE GENOMIC DNA]</scope>
</reference>
<dbReference type="Gene3D" id="1.20.1070.10">
    <property type="entry name" value="Rhodopsin 7-helix transmembrane proteins"/>
    <property type="match status" value="1"/>
</dbReference>
<reference evidence="28" key="2">
    <citation type="submission" date="2025-08" db="UniProtKB">
        <authorList>
            <consortium name="Ensembl"/>
        </authorList>
    </citation>
    <scope>IDENTIFICATION</scope>
</reference>
<keyword evidence="5" id="KW-1003">Cell membrane</keyword>
<evidence type="ECO:0000256" key="12">
    <source>
        <dbReference type="ARBA" id="ARBA00022991"/>
    </source>
</evidence>
<keyword evidence="8 26" id="KW-0716">Sensory transduction</keyword>
<accession>A0A671TSR5</accession>
<evidence type="ECO:0000256" key="21">
    <source>
        <dbReference type="ARBA" id="ARBA00023288"/>
    </source>
</evidence>
<keyword evidence="12 26" id="KW-0157">Chromophore</keyword>
<evidence type="ECO:0000256" key="16">
    <source>
        <dbReference type="ARBA" id="ARBA00023157"/>
    </source>
</evidence>
<dbReference type="InterPro" id="IPR027430">
    <property type="entry name" value="Retinal_BS"/>
</dbReference>
<name>A0A671TSR5_SPAAU</name>
<dbReference type="PROSITE" id="PS00238">
    <property type="entry name" value="OPSIN"/>
    <property type="match status" value="1"/>
</dbReference>
<dbReference type="RefSeq" id="XP_030298256.1">
    <property type="nucleotide sequence ID" value="XM_030442396.1"/>
</dbReference>
<evidence type="ECO:0000256" key="14">
    <source>
        <dbReference type="ARBA" id="ARBA00023136"/>
    </source>
</evidence>
<evidence type="ECO:0000256" key="17">
    <source>
        <dbReference type="ARBA" id="ARBA00023170"/>
    </source>
</evidence>
<dbReference type="PROSITE" id="PS00237">
    <property type="entry name" value="G_PROTEIN_RECEP_F1_1"/>
    <property type="match status" value="1"/>
</dbReference>
<dbReference type="GO" id="GO:0007602">
    <property type="term" value="P:phototransduction"/>
    <property type="evidence" value="ECO:0007669"/>
    <property type="project" value="UniProtKB-KW"/>
</dbReference>
<dbReference type="InterPro" id="IPR050125">
    <property type="entry name" value="GPCR_opsins"/>
</dbReference>
<dbReference type="GO" id="GO:0005886">
    <property type="term" value="C:plasma membrane"/>
    <property type="evidence" value="ECO:0007669"/>
    <property type="project" value="UniProtKB-SubCell"/>
</dbReference>
<dbReference type="PANTHER" id="PTHR24240">
    <property type="entry name" value="OPSIN"/>
    <property type="match status" value="1"/>
</dbReference>
<dbReference type="GO" id="GO:0016918">
    <property type="term" value="F:retinal binding"/>
    <property type="evidence" value="ECO:0007669"/>
    <property type="project" value="Ensembl"/>
</dbReference>
<evidence type="ECO:0000313" key="29">
    <source>
        <dbReference type="Proteomes" id="UP000472265"/>
    </source>
</evidence>
<feature type="transmembrane region" description="Helical" evidence="26">
    <location>
        <begin position="223"/>
        <end position="246"/>
    </location>
</feature>
<evidence type="ECO:0000256" key="22">
    <source>
        <dbReference type="ARBA" id="ARBA00062265"/>
    </source>
</evidence>
<evidence type="ECO:0000256" key="19">
    <source>
        <dbReference type="ARBA" id="ARBA00023224"/>
    </source>
</evidence>
<evidence type="ECO:0000256" key="5">
    <source>
        <dbReference type="ARBA" id="ARBA00022475"/>
    </source>
</evidence>
<evidence type="ECO:0000256" key="25">
    <source>
        <dbReference type="ARBA" id="ARBA00083377"/>
    </source>
</evidence>
<evidence type="ECO:0000256" key="23">
    <source>
        <dbReference type="ARBA" id="ARBA00072211"/>
    </source>
</evidence>
<evidence type="ECO:0000256" key="4">
    <source>
        <dbReference type="ARBA" id="ARBA00013487"/>
    </source>
</evidence>
<evidence type="ECO:0000256" key="2">
    <source>
        <dbReference type="ARBA" id="ARBA00004504"/>
    </source>
</evidence>
<dbReference type="CDD" id="cd15078">
    <property type="entry name" value="7tmA_Encephalopsin"/>
    <property type="match status" value="1"/>
</dbReference>
<sequence>MSGAPLGARGGAPLELTQPLSREGRAPSSLHDAANQVFIHAMNPANETRAERSAEHYIFAVGTYKLLAFTIGTIGVLGFCNNVVVLILYCKFKRLRTPTNLLLVNISLSDLLVSLVGINFTFAACVKGGWTWSKATCVWDGFSNSLFGIVSIMTLSALAYERYIRVVHAQVVDFPWAWRAIGHIWMYSLAWTGAPLLGWNRYTLEIHQLGCSLDWTSKDPNDASFILLFLLACFFVPVGIMIYCYGNILYTVQMLRSIQDLQTVQIIKILRYEKKVAVMFFLMISCFLLCWTPYAVVSMMEAFGRKSMVSPTVAIIPSFFAKSSTAYNPLIYVFMSRKFRRCLLQLLCSRLTWLQCSLKERPLAPVQRPIRPIVMSRACSSRNRPKKKVTFSSSSIVFIITSDDLHRLDVTSKTRDSTDVNVIQVRPL</sequence>
<dbReference type="GO" id="GO:0009893">
    <property type="term" value="P:positive regulation of metabolic process"/>
    <property type="evidence" value="ECO:0007669"/>
    <property type="project" value="UniProtKB-ARBA"/>
</dbReference>
<keyword evidence="29" id="KW-1185">Reference proteome</keyword>
<dbReference type="Proteomes" id="UP000472265">
    <property type="component" value="Chromosome 15"/>
</dbReference>
<evidence type="ECO:0000256" key="3">
    <source>
        <dbReference type="ARBA" id="ARBA00004651"/>
    </source>
</evidence>
<evidence type="ECO:0000256" key="7">
    <source>
        <dbReference type="ARBA" id="ARBA00022543"/>
    </source>
</evidence>
<comment type="similarity">
    <text evidence="26">Belongs to the G-protein coupled receptor 1 family. Opsin subfamily.</text>
</comment>
<evidence type="ECO:0000256" key="18">
    <source>
        <dbReference type="ARBA" id="ARBA00023180"/>
    </source>
</evidence>
<dbReference type="InParanoid" id="A0A671TSR5"/>
<gene>
    <name evidence="28" type="primary">OPN3</name>
    <name evidence="28" type="synonym">opn3</name>
</gene>
<evidence type="ECO:0000256" key="6">
    <source>
        <dbReference type="ARBA" id="ARBA00022490"/>
    </source>
</evidence>
<feature type="transmembrane region" description="Helical" evidence="26">
    <location>
        <begin position="180"/>
        <end position="199"/>
    </location>
</feature>
<evidence type="ECO:0000256" key="9">
    <source>
        <dbReference type="ARBA" id="ARBA00022692"/>
    </source>
</evidence>
<keyword evidence="18" id="KW-0325">Glycoprotein</keyword>
<evidence type="ECO:0000256" key="26">
    <source>
        <dbReference type="RuleBase" id="RU004951"/>
    </source>
</evidence>
<dbReference type="FunCoup" id="A0A671TSR5">
    <property type="interactions" value="13"/>
</dbReference>
<dbReference type="GO" id="GO:0009637">
    <property type="term" value="P:response to blue light"/>
    <property type="evidence" value="ECO:0007669"/>
    <property type="project" value="UniProtKB-ARBA"/>
</dbReference>
<dbReference type="Pfam" id="PF00001">
    <property type="entry name" value="7tm_1"/>
    <property type="match status" value="1"/>
</dbReference>
<keyword evidence="16" id="KW-1015">Disulfide bond</keyword>
<keyword evidence="11 26" id="KW-1133">Transmembrane helix</keyword>
<dbReference type="OrthoDB" id="2105199at2759"/>
<keyword evidence="19 26" id="KW-0807">Transducer</keyword>
<dbReference type="GO" id="GO:0005737">
    <property type="term" value="C:cytoplasm"/>
    <property type="evidence" value="ECO:0007669"/>
    <property type="project" value="UniProtKB-SubCell"/>
</dbReference>
<evidence type="ECO:0000256" key="11">
    <source>
        <dbReference type="ARBA" id="ARBA00022989"/>
    </source>
</evidence>
<keyword evidence="9 26" id="KW-0812">Transmembrane</keyword>
<evidence type="ECO:0000313" key="28">
    <source>
        <dbReference type="Ensembl" id="ENSSAUP00010004335.1"/>
    </source>
</evidence>
<organism evidence="28 29">
    <name type="scientific">Sparus aurata</name>
    <name type="common">Gilthead sea bream</name>
    <dbReference type="NCBI Taxonomy" id="8175"/>
    <lineage>
        <taxon>Eukaryota</taxon>
        <taxon>Metazoa</taxon>
        <taxon>Chordata</taxon>
        <taxon>Craniata</taxon>
        <taxon>Vertebrata</taxon>
        <taxon>Euteleostomi</taxon>
        <taxon>Actinopterygii</taxon>
        <taxon>Neopterygii</taxon>
        <taxon>Teleostei</taxon>
        <taxon>Neoteleostei</taxon>
        <taxon>Acanthomorphata</taxon>
        <taxon>Eupercaria</taxon>
        <taxon>Spariformes</taxon>
        <taxon>Sparidae</taxon>
        <taxon>Sparus</taxon>
    </lineage>
</organism>
<feature type="transmembrane region" description="Helical" evidence="26">
    <location>
        <begin position="66"/>
        <end position="89"/>
    </location>
</feature>
<dbReference type="CTD" id="23596"/>
<evidence type="ECO:0000256" key="20">
    <source>
        <dbReference type="ARBA" id="ARBA00023273"/>
    </source>
</evidence>
<comment type="subcellular location">
    <subcellularLocation>
        <location evidence="3">Cell membrane</location>
        <topology evidence="3">Multi-pass membrane protein</topology>
    </subcellularLocation>
    <subcellularLocation>
        <location evidence="2">Cell projection</location>
        <location evidence="2">Cilium</location>
        <location evidence="2">Photoreceptor outer segment</location>
    </subcellularLocation>
    <subcellularLocation>
        <location evidence="1">Cytoplasm</location>
    </subcellularLocation>
    <subcellularLocation>
        <location evidence="26">Membrane</location>
        <topology evidence="26">Multi-pass membrane protein</topology>
    </subcellularLocation>
</comment>
<dbReference type="InterPro" id="IPR017452">
    <property type="entry name" value="GPCR_Rhodpsn_7TM"/>
</dbReference>
<feature type="transmembrane region" description="Helical" evidence="26">
    <location>
        <begin position="314"/>
        <end position="335"/>
    </location>
</feature>
<dbReference type="InterPro" id="IPR001760">
    <property type="entry name" value="Opsin"/>
</dbReference>
<protein>
    <recommendedName>
        <fullName evidence="23">Opsin-3</fullName>
    </recommendedName>
    <alternativeName>
        <fullName evidence="25">Encephalopsin</fullName>
    </alternativeName>
    <alternativeName>
        <fullName evidence="24">Panopsin</fullName>
    </alternativeName>
    <alternativeName>
        <fullName evidence="4">Rhodopsin</fullName>
    </alternativeName>
</protein>
<dbReference type="PRINTS" id="PR00237">
    <property type="entry name" value="GPCRRHODOPSN"/>
</dbReference>
<evidence type="ECO:0000256" key="13">
    <source>
        <dbReference type="ARBA" id="ARBA00023040"/>
    </source>
</evidence>
<evidence type="ECO:0000259" key="27">
    <source>
        <dbReference type="PROSITE" id="PS50262"/>
    </source>
</evidence>
<dbReference type="OMA" id="IDDNSKH"/>
<dbReference type="InterPro" id="IPR000276">
    <property type="entry name" value="GPCR_Rhodpsn"/>
</dbReference>
<dbReference type="SUPFAM" id="SSF81321">
    <property type="entry name" value="Family A G protein-coupled receptor-like"/>
    <property type="match status" value="1"/>
</dbReference>
<dbReference type="Ensembl" id="ENSSAUT00010004692.1">
    <property type="protein sequence ID" value="ENSSAUP00010004335.1"/>
    <property type="gene ID" value="ENSSAUG00010002261.1"/>
</dbReference>
<feature type="domain" description="G-protein coupled receptors family 1 profile" evidence="27">
    <location>
        <begin position="81"/>
        <end position="332"/>
    </location>
</feature>
<dbReference type="PROSITE" id="PS50262">
    <property type="entry name" value="G_PROTEIN_RECEP_F1_2"/>
    <property type="match status" value="1"/>
</dbReference>
<dbReference type="FunFam" id="1.20.1070.10:FF:000225">
    <property type="entry name" value="Opsin 3"/>
    <property type="match status" value="1"/>
</dbReference>
<proteinExistence type="inferred from homology"/>
<reference evidence="28" key="3">
    <citation type="submission" date="2025-09" db="UniProtKB">
        <authorList>
            <consortium name="Ensembl"/>
        </authorList>
    </citation>
    <scope>IDENTIFICATION</scope>
</reference>
<dbReference type="GO" id="GO:0001750">
    <property type="term" value="C:photoreceptor outer segment"/>
    <property type="evidence" value="ECO:0007669"/>
    <property type="project" value="UniProtKB-SubCell"/>
</dbReference>